<sequence>MSLTGAQVLQSLALGQTLMVLPALGDTYEGRTAATIAALMMVLVNEAAASLERRRHGSEALAAMFRRHADAVDDPALATDLRLGTRPGDPHEYLGARFERMMKLLTVFHDWADRAHPAAAAECRAFLSAFHNADVIDPFSLGDGSYAS</sequence>
<dbReference type="Proteomes" id="UP000515292">
    <property type="component" value="Chromosome"/>
</dbReference>
<reference evidence="1 2" key="1">
    <citation type="submission" date="2020-07" db="EMBL/GenBank/DDBJ databases">
        <title>Complete genome sequence for Sandaracinobacter sp. M6.</title>
        <authorList>
            <person name="Tang Y."/>
            <person name="Liu Q."/>
            <person name="Guo Z."/>
            <person name="Lei P."/>
            <person name="Huang B."/>
        </authorList>
    </citation>
    <scope>NUCLEOTIDE SEQUENCE [LARGE SCALE GENOMIC DNA]</scope>
    <source>
        <strain evidence="1 2">M6</strain>
    </source>
</reference>
<evidence type="ECO:0000313" key="1">
    <source>
        <dbReference type="EMBL" id="QMW23849.1"/>
    </source>
</evidence>
<dbReference type="EMBL" id="CP059851">
    <property type="protein sequence ID" value="QMW23849.1"/>
    <property type="molecule type" value="Genomic_DNA"/>
</dbReference>
<dbReference type="AlphaFoldDB" id="A0A7G5IKF7"/>
<dbReference type="RefSeq" id="WP_182297672.1">
    <property type="nucleotide sequence ID" value="NZ_CP059851.1"/>
</dbReference>
<organism evidence="1 2">
    <name type="scientific">Sandaracinobacteroides saxicola</name>
    <dbReference type="NCBI Taxonomy" id="2759707"/>
    <lineage>
        <taxon>Bacteria</taxon>
        <taxon>Pseudomonadati</taxon>
        <taxon>Pseudomonadota</taxon>
        <taxon>Alphaproteobacteria</taxon>
        <taxon>Sphingomonadales</taxon>
        <taxon>Sphingosinicellaceae</taxon>
        <taxon>Sandaracinobacteroides</taxon>
    </lineage>
</organism>
<dbReference type="KEGG" id="sand:H3309_05070"/>
<name>A0A7G5IKF7_9SPHN</name>
<protein>
    <submittedName>
        <fullName evidence="1">Uncharacterized protein</fullName>
    </submittedName>
</protein>
<accession>A0A7G5IKF7</accession>
<gene>
    <name evidence="1" type="ORF">H3309_05070</name>
</gene>
<evidence type="ECO:0000313" key="2">
    <source>
        <dbReference type="Proteomes" id="UP000515292"/>
    </source>
</evidence>
<proteinExistence type="predicted"/>
<keyword evidence="2" id="KW-1185">Reference proteome</keyword>